<dbReference type="InterPro" id="IPR014017">
    <property type="entry name" value="DNA_helicase_UvrD-like_C"/>
</dbReference>
<comment type="similarity">
    <text evidence="1">Belongs to the helicase family. UvrD subfamily.</text>
</comment>
<dbReference type="GO" id="GO:0003678">
    <property type="term" value="F:DNA helicase activity"/>
    <property type="evidence" value="ECO:0007669"/>
    <property type="project" value="UniProtKB-EC"/>
</dbReference>
<dbReference type="InterPro" id="IPR013986">
    <property type="entry name" value="DExx_box_DNA_helicase_dom_sf"/>
</dbReference>
<dbReference type="PANTHER" id="PTHR11070">
    <property type="entry name" value="UVRD / RECB / PCRA DNA HELICASE FAMILY MEMBER"/>
    <property type="match status" value="1"/>
</dbReference>
<keyword evidence="16" id="KW-1185">Reference proteome</keyword>
<evidence type="ECO:0000259" key="13">
    <source>
        <dbReference type="PROSITE" id="PS51198"/>
    </source>
</evidence>
<dbReference type="Gene3D" id="1.10.486.10">
    <property type="entry name" value="PCRA, domain 4"/>
    <property type="match status" value="1"/>
</dbReference>
<comment type="caution">
    <text evidence="15">The sequence shown here is derived from an EMBL/GenBank/DDBJ whole genome shotgun (WGS) entry which is preliminary data.</text>
</comment>
<name>A0ABQ0CCJ0_9PROT</name>
<evidence type="ECO:0000256" key="4">
    <source>
        <dbReference type="ARBA" id="ARBA00022806"/>
    </source>
</evidence>
<keyword evidence="2 12" id="KW-0547">Nucleotide-binding</keyword>
<dbReference type="SUPFAM" id="SSF52540">
    <property type="entry name" value="P-loop containing nucleoside triphosphate hydrolases"/>
    <property type="match status" value="1"/>
</dbReference>
<dbReference type="PROSITE" id="PS51198">
    <property type="entry name" value="UVRD_HELICASE_ATP_BIND"/>
    <property type="match status" value="1"/>
</dbReference>
<dbReference type="Pfam" id="PF13361">
    <property type="entry name" value="UvrD_C"/>
    <property type="match status" value="2"/>
</dbReference>
<evidence type="ECO:0000256" key="9">
    <source>
        <dbReference type="ARBA" id="ARBA00034808"/>
    </source>
</evidence>
<dbReference type="EMBL" id="BAAFGK010000005">
    <property type="protein sequence ID" value="GAB0058605.1"/>
    <property type="molecule type" value="Genomic_DNA"/>
</dbReference>
<dbReference type="Gene3D" id="1.10.10.160">
    <property type="match status" value="1"/>
</dbReference>
<evidence type="ECO:0000256" key="7">
    <source>
        <dbReference type="ARBA" id="ARBA00023235"/>
    </source>
</evidence>
<evidence type="ECO:0000256" key="2">
    <source>
        <dbReference type="ARBA" id="ARBA00022741"/>
    </source>
</evidence>
<dbReference type="InterPro" id="IPR027417">
    <property type="entry name" value="P-loop_NTPase"/>
</dbReference>
<comment type="catalytic activity">
    <reaction evidence="8">
        <text>Couples ATP hydrolysis with the unwinding of duplex DNA by translocating in the 3'-5' direction.</text>
        <dbReference type="EC" id="5.6.2.4"/>
    </reaction>
</comment>
<protein>
    <recommendedName>
        <fullName evidence="9">DNA 3'-5' helicase</fullName>
        <ecNumber evidence="9">5.6.2.4</ecNumber>
    </recommendedName>
    <alternativeName>
        <fullName evidence="10">DNA 3'-5' helicase II</fullName>
    </alternativeName>
</protein>
<feature type="domain" description="UvrD-like helicase ATP-binding" evidence="13">
    <location>
        <begin position="1"/>
        <end position="273"/>
    </location>
</feature>
<comment type="catalytic activity">
    <reaction evidence="11">
        <text>ATP + H2O = ADP + phosphate + H(+)</text>
        <dbReference type="Rhea" id="RHEA:13065"/>
        <dbReference type="ChEBI" id="CHEBI:15377"/>
        <dbReference type="ChEBI" id="CHEBI:15378"/>
        <dbReference type="ChEBI" id="CHEBI:30616"/>
        <dbReference type="ChEBI" id="CHEBI:43474"/>
        <dbReference type="ChEBI" id="CHEBI:456216"/>
        <dbReference type="EC" id="5.6.2.4"/>
    </reaction>
</comment>
<dbReference type="InterPro" id="IPR000212">
    <property type="entry name" value="DNA_helicase_UvrD/REP"/>
</dbReference>
<reference evidence="15 16" key="1">
    <citation type="submission" date="2024-09" db="EMBL/GenBank/DDBJ databases">
        <title>Draft genome sequence of Candidatus Magnetaquicoccaceae bacterium FCR-1.</title>
        <authorList>
            <person name="Shimoshige H."/>
            <person name="Shimamura S."/>
            <person name="Taoka A."/>
            <person name="Kobayashi H."/>
            <person name="Maekawa T."/>
        </authorList>
    </citation>
    <scope>NUCLEOTIDE SEQUENCE [LARGE SCALE GENOMIC DNA]</scope>
    <source>
        <strain evidence="15 16">FCR-1</strain>
    </source>
</reference>
<evidence type="ECO:0000256" key="6">
    <source>
        <dbReference type="ARBA" id="ARBA00023125"/>
    </source>
</evidence>
<dbReference type="Pfam" id="PF00580">
    <property type="entry name" value="UvrD-helicase"/>
    <property type="match status" value="1"/>
</dbReference>
<dbReference type="InterPro" id="IPR014016">
    <property type="entry name" value="UvrD-like_ATP-bd"/>
</dbReference>
<dbReference type="Gene3D" id="3.40.50.300">
    <property type="entry name" value="P-loop containing nucleotide triphosphate hydrolases"/>
    <property type="match status" value="2"/>
</dbReference>
<keyword evidence="5 12" id="KW-0067">ATP-binding</keyword>
<evidence type="ECO:0000256" key="8">
    <source>
        <dbReference type="ARBA" id="ARBA00034617"/>
    </source>
</evidence>
<evidence type="ECO:0000313" key="16">
    <source>
        <dbReference type="Proteomes" id="UP001628193"/>
    </source>
</evidence>
<gene>
    <name evidence="15" type="primary">uvrD</name>
    <name evidence="15" type="ORF">SIID45300_02956</name>
</gene>
<dbReference type="CDD" id="cd18807">
    <property type="entry name" value="SF1_C_UvrD"/>
    <property type="match status" value="1"/>
</dbReference>
<evidence type="ECO:0000256" key="10">
    <source>
        <dbReference type="ARBA" id="ARBA00034923"/>
    </source>
</evidence>
<dbReference type="Proteomes" id="UP001628193">
    <property type="component" value="Unassembled WGS sequence"/>
</dbReference>
<proteinExistence type="inferred from homology"/>
<dbReference type="PROSITE" id="PS51217">
    <property type="entry name" value="UVRD_HELICASE_CTER"/>
    <property type="match status" value="1"/>
</dbReference>
<evidence type="ECO:0000259" key="14">
    <source>
        <dbReference type="PROSITE" id="PS51217"/>
    </source>
</evidence>
<dbReference type="GO" id="GO:0016787">
    <property type="term" value="F:hydrolase activity"/>
    <property type="evidence" value="ECO:0007669"/>
    <property type="project" value="UniProtKB-KW"/>
</dbReference>
<evidence type="ECO:0000256" key="12">
    <source>
        <dbReference type="PROSITE-ProRule" id="PRU00560"/>
    </source>
</evidence>
<evidence type="ECO:0000313" key="15">
    <source>
        <dbReference type="EMBL" id="GAB0058605.1"/>
    </source>
</evidence>
<evidence type="ECO:0000256" key="5">
    <source>
        <dbReference type="ARBA" id="ARBA00022840"/>
    </source>
</evidence>
<dbReference type="PANTHER" id="PTHR11070:SF2">
    <property type="entry name" value="ATP-DEPENDENT DNA HELICASE SRS2"/>
    <property type="match status" value="1"/>
</dbReference>
<evidence type="ECO:0000256" key="3">
    <source>
        <dbReference type="ARBA" id="ARBA00022801"/>
    </source>
</evidence>
<evidence type="ECO:0000256" key="1">
    <source>
        <dbReference type="ARBA" id="ARBA00009922"/>
    </source>
</evidence>
<organism evidence="15 16">
    <name type="scientific">Candidatus Magnetaquiglobus chichijimensis</name>
    <dbReference type="NCBI Taxonomy" id="3141448"/>
    <lineage>
        <taxon>Bacteria</taxon>
        <taxon>Pseudomonadati</taxon>
        <taxon>Pseudomonadota</taxon>
        <taxon>Magnetococcia</taxon>
        <taxon>Magnetococcales</taxon>
        <taxon>Candidatus Magnetaquicoccaceae</taxon>
        <taxon>Candidatus Magnetaquiglobus</taxon>
    </lineage>
</organism>
<dbReference type="EC" id="5.6.2.4" evidence="9"/>
<keyword evidence="3 12" id="KW-0378">Hydrolase</keyword>
<evidence type="ECO:0000256" key="11">
    <source>
        <dbReference type="ARBA" id="ARBA00048988"/>
    </source>
</evidence>
<feature type="binding site" evidence="12">
    <location>
        <begin position="11"/>
        <end position="18"/>
    </location>
    <ligand>
        <name>ATP</name>
        <dbReference type="ChEBI" id="CHEBI:30616"/>
    </ligand>
</feature>
<keyword evidence="4 12" id="KW-0347">Helicase</keyword>
<sequence>MASERALMVLAGAGSGKTRVLTRRLARLLYQGEAGAGEILAVTFTNKAAMEMRERVVQLLGLDETVARRLWVGTFHGMGARMLRAHGERIGFDGLFTILDSSDQQRLIKRLAEQREMVDAYWTPKRLASSISRWKDDGLGPEDLAETRLKFSRDLMRVSDFYAAYQDELRRLNAMDFGDLLSNCLKLWDRSPEVLNAYRQRFRHILVDEYQDANKVQYDWMRRLAADSSLCVVGDDDQLIYSWRGARLDNILKFEEDFPNARIIRLEQNYRSTGNILRASGGLIDHNLGRKGKTLWTEGEEGAPITIHVAEDGEDEARHVTREILRLVPEKSFNDMAVLVRTSSQTRLFEQTFHEYNIPYRISGGLRFMDRAEIKDAVAYLRLAYSSRDDLAFERIINVPSRKLGPKALEEILAAAREVEGSLLEGARHLIGLKGSGSAAMGKLSAFVRLIDAAHAMLDVEHPVAVLDHLLDESGYKDAVELEERRNDIRENLTELRIFLSQVDDLGGFLERAALEADPPGTERRDDGINRVVISTLHAAKGLEFPVVFLAGLEEGLLPHKMAVEEGGAAAVEEERRLTYVGMTRAKERLFLSHARSRRLFQRLEPAIASRFLKEIPPETIQKREAPVMARRGVGIPRPRRPFYS</sequence>
<accession>A0ABQ0CCJ0</accession>
<keyword evidence="6" id="KW-0238">DNA-binding</keyword>
<feature type="domain" description="UvrD-like helicase C-terminal" evidence="14">
    <location>
        <begin position="274"/>
        <end position="542"/>
    </location>
</feature>
<dbReference type="CDD" id="cd17932">
    <property type="entry name" value="DEXQc_UvrD"/>
    <property type="match status" value="1"/>
</dbReference>
<keyword evidence="7" id="KW-0413">Isomerase</keyword>